<comment type="similarity">
    <text evidence="2">Belongs to the multi antimicrobial extrusion (MATE) (TC 2.A.66.1) family.</text>
</comment>
<feature type="transmembrane region" description="Helical" evidence="7">
    <location>
        <begin position="354"/>
        <end position="374"/>
    </location>
</feature>
<dbReference type="CDD" id="cd13132">
    <property type="entry name" value="MATE_eukaryotic"/>
    <property type="match status" value="1"/>
</dbReference>
<feature type="transmembrane region" description="Helical" evidence="7">
    <location>
        <begin position="322"/>
        <end position="342"/>
    </location>
</feature>
<feature type="transmembrane region" description="Helical" evidence="7">
    <location>
        <begin position="453"/>
        <end position="473"/>
    </location>
</feature>
<dbReference type="EMBL" id="VJMH01005869">
    <property type="protein sequence ID" value="KAF0692563.1"/>
    <property type="molecule type" value="Genomic_DNA"/>
</dbReference>
<keyword evidence="10" id="KW-1185">Reference proteome</keyword>
<dbReference type="AlphaFoldDB" id="A0A485L5A9"/>
<evidence type="ECO:0000313" key="10">
    <source>
        <dbReference type="Proteomes" id="UP000332933"/>
    </source>
</evidence>
<dbReference type="Proteomes" id="UP000332933">
    <property type="component" value="Unassembled WGS sequence"/>
</dbReference>
<evidence type="ECO:0000313" key="8">
    <source>
        <dbReference type="EMBL" id="KAF0692563.1"/>
    </source>
</evidence>
<dbReference type="NCBIfam" id="TIGR00797">
    <property type="entry name" value="matE"/>
    <property type="match status" value="1"/>
</dbReference>
<evidence type="ECO:0000256" key="5">
    <source>
        <dbReference type="ARBA" id="ARBA00023136"/>
    </source>
</evidence>
<feature type="transmembrane region" description="Helical" evidence="7">
    <location>
        <begin position="223"/>
        <end position="249"/>
    </location>
</feature>
<dbReference type="EMBL" id="CAADRA010005890">
    <property type="protein sequence ID" value="VFT93151.1"/>
    <property type="molecule type" value="Genomic_DNA"/>
</dbReference>
<gene>
    <name evidence="9" type="primary">Aste57867_16375</name>
    <name evidence="8" type="ORF">As57867_016318</name>
    <name evidence="9" type="ORF">ASTE57867_16375</name>
</gene>
<dbReference type="OrthoDB" id="2126698at2759"/>
<feature type="transmembrane region" description="Helical" evidence="7">
    <location>
        <begin position="91"/>
        <end position="112"/>
    </location>
</feature>
<dbReference type="InterPro" id="IPR002528">
    <property type="entry name" value="MATE_fam"/>
</dbReference>
<dbReference type="GO" id="GO:0015297">
    <property type="term" value="F:antiporter activity"/>
    <property type="evidence" value="ECO:0007669"/>
    <property type="project" value="InterPro"/>
</dbReference>
<dbReference type="PANTHER" id="PTHR11206">
    <property type="entry name" value="MULTIDRUG RESISTANCE PROTEIN"/>
    <property type="match status" value="1"/>
</dbReference>
<evidence type="ECO:0000256" key="3">
    <source>
        <dbReference type="ARBA" id="ARBA00022692"/>
    </source>
</evidence>
<reference evidence="9 10" key="1">
    <citation type="submission" date="2019-03" db="EMBL/GenBank/DDBJ databases">
        <authorList>
            <person name="Gaulin E."/>
            <person name="Dumas B."/>
        </authorList>
    </citation>
    <scope>NUCLEOTIDE SEQUENCE [LARGE SCALE GENOMIC DNA]</scope>
    <source>
        <strain evidence="9">CBS 568.67</strain>
    </source>
</reference>
<feature type="transmembrane region" description="Helical" evidence="7">
    <location>
        <begin position="427"/>
        <end position="447"/>
    </location>
</feature>
<dbReference type="Pfam" id="PF01554">
    <property type="entry name" value="MatE"/>
    <property type="match status" value="2"/>
</dbReference>
<keyword evidence="3 7" id="KW-0812">Transmembrane</keyword>
<evidence type="ECO:0000256" key="1">
    <source>
        <dbReference type="ARBA" id="ARBA00004141"/>
    </source>
</evidence>
<keyword evidence="4 7" id="KW-1133">Transmembrane helix</keyword>
<feature type="transmembrane region" description="Helical" evidence="7">
    <location>
        <begin position="198"/>
        <end position="217"/>
    </location>
</feature>
<dbReference type="GO" id="GO:0042910">
    <property type="term" value="F:xenobiotic transmembrane transporter activity"/>
    <property type="evidence" value="ECO:0007669"/>
    <property type="project" value="InterPro"/>
</dbReference>
<name>A0A485L5A9_9STRA</name>
<dbReference type="GO" id="GO:0016020">
    <property type="term" value="C:membrane"/>
    <property type="evidence" value="ECO:0007669"/>
    <property type="project" value="UniProtKB-SubCell"/>
</dbReference>
<dbReference type="GO" id="GO:1990961">
    <property type="term" value="P:xenobiotic detoxification by transmembrane export across the plasma membrane"/>
    <property type="evidence" value="ECO:0007669"/>
    <property type="project" value="InterPro"/>
</dbReference>
<evidence type="ECO:0000313" key="9">
    <source>
        <dbReference type="EMBL" id="VFT93151.1"/>
    </source>
</evidence>
<evidence type="ECO:0000256" key="4">
    <source>
        <dbReference type="ARBA" id="ARBA00022989"/>
    </source>
</evidence>
<dbReference type="InterPro" id="IPR045069">
    <property type="entry name" value="MATE_euk"/>
</dbReference>
<comment type="subcellular location">
    <subcellularLocation>
        <location evidence="1">Membrane</location>
        <topology evidence="1">Multi-pass membrane protein</topology>
    </subcellularLocation>
</comment>
<evidence type="ECO:0000256" key="6">
    <source>
        <dbReference type="SAM" id="MobiDB-lite"/>
    </source>
</evidence>
<evidence type="ECO:0000256" key="7">
    <source>
        <dbReference type="SAM" id="Phobius"/>
    </source>
</evidence>
<reference evidence="8" key="2">
    <citation type="submission" date="2019-06" db="EMBL/GenBank/DDBJ databases">
        <title>Genomics analysis of Aphanomyces spp. identifies a new class of oomycete effector associated with host adaptation.</title>
        <authorList>
            <person name="Gaulin E."/>
        </authorList>
    </citation>
    <scope>NUCLEOTIDE SEQUENCE</scope>
    <source>
        <strain evidence="8">CBS 578.67</strain>
    </source>
</reference>
<proteinExistence type="inferred from homology"/>
<feature type="transmembrane region" description="Helical" evidence="7">
    <location>
        <begin position="49"/>
        <end position="71"/>
    </location>
</feature>
<feature type="transmembrane region" description="Helical" evidence="7">
    <location>
        <begin position="124"/>
        <end position="149"/>
    </location>
</feature>
<keyword evidence="5 7" id="KW-0472">Membrane</keyword>
<protein>
    <submittedName>
        <fullName evidence="9">Aste57867_16375 protein</fullName>
    </submittedName>
</protein>
<organism evidence="9 10">
    <name type="scientific">Aphanomyces stellatus</name>
    <dbReference type="NCBI Taxonomy" id="120398"/>
    <lineage>
        <taxon>Eukaryota</taxon>
        <taxon>Sar</taxon>
        <taxon>Stramenopiles</taxon>
        <taxon>Oomycota</taxon>
        <taxon>Saprolegniomycetes</taxon>
        <taxon>Saprolegniales</taxon>
        <taxon>Verrucalvaceae</taxon>
        <taxon>Aphanomyces</taxon>
    </lineage>
</organism>
<evidence type="ECO:0000256" key="2">
    <source>
        <dbReference type="ARBA" id="ARBA00010199"/>
    </source>
</evidence>
<feature type="compositionally biased region" description="Polar residues" evidence="6">
    <location>
        <begin position="1"/>
        <end position="11"/>
    </location>
</feature>
<feature type="transmembrane region" description="Helical" evidence="7">
    <location>
        <begin position="290"/>
        <end position="310"/>
    </location>
</feature>
<sequence>MTSTPSESSNPGAAIAAASTERSPLVENVADDMESTPSVYNEVSSLARLAAPIIFTLFLEFIPGITNLILVGQMPISNLKLYVDAAAMASVYTNITSFSVGFGMATAMDTLCTQAYGAGNVKKFGILLQSALLGMALTLIPVALVNWFTADILHLLGQDPTLADLTGDFVRVLLVGYPALFCFEVLKKLLQAEGVTTPMAVMVGVGNVIHVGLGYALTQYSTLGYLGAPVALSLVEWMLVAFMVGYLMWVNPMHEAWQVEWSWAAAWSHVGQFFQFGVPGMLMMMIEWGAIELLTLVAGLMPNSLVTIGVNSILANTLNLAYMPYFGLSIAATIRMGNLLGANEPEKAKRVMFLTLRLCFGCAFASGLTIVLLSPVLPRLLINDTQIVQRGATALFFIVPLHIVDAMNAACQGCFRAMGKQDTASGVNAAAFYIVGVPVAVFCGLYLEWSVEGLWAGFTLGSLTAFVIYQILLTKIDWAQVAQEAIDRE</sequence>
<feature type="region of interest" description="Disordered" evidence="6">
    <location>
        <begin position="1"/>
        <end position="21"/>
    </location>
</feature>
<accession>A0A485L5A9</accession>